<sequence length="89" mass="9849">MKKNDARRPQKDEEGKGHKISSMDHRILVEIIVLPSQNLSSIIQAPSEVDRQCVFMCCAMALGSMLSSAVVGRPKREESQPVHLTGPHI</sequence>
<feature type="region of interest" description="Disordered" evidence="1">
    <location>
        <begin position="70"/>
        <end position="89"/>
    </location>
</feature>
<evidence type="ECO:0000313" key="3">
    <source>
        <dbReference type="Proteomes" id="UP000685013"/>
    </source>
</evidence>
<dbReference type="AlphaFoldDB" id="A0AAV6NTA7"/>
<gene>
    <name evidence="2" type="ORF">SDJN03_07024</name>
</gene>
<comment type="caution">
    <text evidence="2">The sequence shown here is derived from an EMBL/GenBank/DDBJ whole genome shotgun (WGS) entry which is preliminary data.</text>
</comment>
<evidence type="ECO:0000256" key="1">
    <source>
        <dbReference type="SAM" id="MobiDB-lite"/>
    </source>
</evidence>
<dbReference type="EMBL" id="JAGKQH010000004">
    <property type="protein sequence ID" value="KAG6601791.1"/>
    <property type="molecule type" value="Genomic_DNA"/>
</dbReference>
<evidence type="ECO:0000313" key="2">
    <source>
        <dbReference type="EMBL" id="KAG6601791.1"/>
    </source>
</evidence>
<dbReference type="Proteomes" id="UP000685013">
    <property type="component" value="Chromosome 4"/>
</dbReference>
<reference evidence="2 3" key="1">
    <citation type="journal article" date="2021" name="Hortic Res">
        <title>The domestication of Cucurbita argyrosperma as revealed by the genome of its wild relative.</title>
        <authorList>
            <person name="Barrera-Redondo J."/>
            <person name="Sanchez-de la Vega G."/>
            <person name="Aguirre-Liguori J.A."/>
            <person name="Castellanos-Morales G."/>
            <person name="Gutierrez-Guerrero Y.T."/>
            <person name="Aguirre-Dugua X."/>
            <person name="Aguirre-Planter E."/>
            <person name="Tenaillon M.I."/>
            <person name="Lira-Saade R."/>
            <person name="Eguiarte L.E."/>
        </authorList>
    </citation>
    <scope>NUCLEOTIDE SEQUENCE [LARGE SCALE GENOMIC DNA]</scope>
    <source>
        <strain evidence="2">JBR-2021</strain>
    </source>
</reference>
<protein>
    <submittedName>
        <fullName evidence="2">Uncharacterized protein</fullName>
    </submittedName>
</protein>
<proteinExistence type="predicted"/>
<name>A0AAV6NTA7_9ROSI</name>
<organism evidence="2 3">
    <name type="scientific">Cucurbita argyrosperma subsp. sororia</name>
    <dbReference type="NCBI Taxonomy" id="37648"/>
    <lineage>
        <taxon>Eukaryota</taxon>
        <taxon>Viridiplantae</taxon>
        <taxon>Streptophyta</taxon>
        <taxon>Embryophyta</taxon>
        <taxon>Tracheophyta</taxon>
        <taxon>Spermatophyta</taxon>
        <taxon>Magnoliopsida</taxon>
        <taxon>eudicotyledons</taxon>
        <taxon>Gunneridae</taxon>
        <taxon>Pentapetalae</taxon>
        <taxon>rosids</taxon>
        <taxon>fabids</taxon>
        <taxon>Cucurbitales</taxon>
        <taxon>Cucurbitaceae</taxon>
        <taxon>Cucurbiteae</taxon>
        <taxon>Cucurbita</taxon>
    </lineage>
</organism>
<accession>A0AAV6NTA7</accession>
<feature type="non-terminal residue" evidence="2">
    <location>
        <position position="1"/>
    </location>
</feature>
<keyword evidence="3" id="KW-1185">Reference proteome</keyword>
<feature type="region of interest" description="Disordered" evidence="1">
    <location>
        <begin position="1"/>
        <end position="20"/>
    </location>
</feature>